<dbReference type="Gene3D" id="3.80.10.10">
    <property type="entry name" value="Ribonuclease Inhibitor"/>
    <property type="match status" value="2"/>
</dbReference>
<dbReference type="AlphaFoldDB" id="A0AAD7L6J0"/>
<name>A0AAD7L6J0_QUISA</name>
<evidence type="ECO:0000256" key="3">
    <source>
        <dbReference type="ARBA" id="ARBA00022821"/>
    </source>
</evidence>
<dbReference type="InterPro" id="IPR042197">
    <property type="entry name" value="Apaf_helical"/>
</dbReference>
<keyword evidence="3" id="KW-0611">Plant defense</keyword>
<evidence type="ECO:0000313" key="6">
    <source>
        <dbReference type="EMBL" id="KAJ7951580.1"/>
    </source>
</evidence>
<dbReference type="InterPro" id="IPR000157">
    <property type="entry name" value="TIR_dom"/>
</dbReference>
<dbReference type="InterPro" id="IPR032675">
    <property type="entry name" value="LRR_dom_sf"/>
</dbReference>
<dbReference type="GO" id="GO:0006952">
    <property type="term" value="P:defense response"/>
    <property type="evidence" value="ECO:0007669"/>
    <property type="project" value="UniProtKB-KW"/>
</dbReference>
<dbReference type="Gene3D" id="3.40.50.10140">
    <property type="entry name" value="Toll/interleukin-1 receptor homology (TIR) domain"/>
    <property type="match status" value="1"/>
</dbReference>
<dbReference type="PANTHER" id="PTHR11017">
    <property type="entry name" value="LEUCINE-RICH REPEAT-CONTAINING PROTEIN"/>
    <property type="match status" value="1"/>
</dbReference>
<gene>
    <name evidence="6" type="ORF">O6P43_027603</name>
</gene>
<keyword evidence="2" id="KW-0677">Repeat</keyword>
<dbReference type="GO" id="GO:0043531">
    <property type="term" value="F:ADP binding"/>
    <property type="evidence" value="ECO:0007669"/>
    <property type="project" value="InterPro"/>
</dbReference>
<evidence type="ECO:0000313" key="7">
    <source>
        <dbReference type="Proteomes" id="UP001163823"/>
    </source>
</evidence>
<dbReference type="SUPFAM" id="SSF46785">
    <property type="entry name" value="Winged helix' DNA-binding domain"/>
    <property type="match status" value="1"/>
</dbReference>
<evidence type="ECO:0000256" key="2">
    <source>
        <dbReference type="ARBA" id="ARBA00022737"/>
    </source>
</evidence>
<keyword evidence="7" id="KW-1185">Reference proteome</keyword>
<dbReference type="InterPro" id="IPR002182">
    <property type="entry name" value="NB-ARC"/>
</dbReference>
<evidence type="ECO:0000256" key="4">
    <source>
        <dbReference type="ARBA" id="ARBA00023027"/>
    </source>
</evidence>
<dbReference type="Pfam" id="PF01582">
    <property type="entry name" value="TIR"/>
    <property type="match status" value="1"/>
</dbReference>
<feature type="domain" description="TIR" evidence="5">
    <location>
        <begin position="17"/>
        <end position="180"/>
    </location>
</feature>
<dbReference type="Proteomes" id="UP001163823">
    <property type="component" value="Chromosome 11"/>
</dbReference>
<keyword evidence="4" id="KW-0520">NAD</keyword>
<dbReference type="InterPro" id="IPR058192">
    <property type="entry name" value="WHD_ROQ1-like"/>
</dbReference>
<evidence type="ECO:0000256" key="1">
    <source>
        <dbReference type="ARBA" id="ARBA00022614"/>
    </source>
</evidence>
<dbReference type="SUPFAM" id="SSF52058">
    <property type="entry name" value="L domain-like"/>
    <property type="match status" value="1"/>
</dbReference>
<comment type="caution">
    <text evidence="6">The sequence shown here is derived from an EMBL/GenBank/DDBJ whole genome shotgun (WGS) entry which is preliminary data.</text>
</comment>
<keyword evidence="1" id="KW-0433">Leucine-rich repeat</keyword>
<dbReference type="GO" id="GO:0007165">
    <property type="term" value="P:signal transduction"/>
    <property type="evidence" value="ECO:0007669"/>
    <property type="project" value="InterPro"/>
</dbReference>
<evidence type="ECO:0000259" key="5">
    <source>
        <dbReference type="PROSITE" id="PS50104"/>
    </source>
</evidence>
<dbReference type="InterPro" id="IPR036390">
    <property type="entry name" value="WH_DNA-bd_sf"/>
</dbReference>
<dbReference type="PRINTS" id="PR00364">
    <property type="entry name" value="DISEASERSIST"/>
</dbReference>
<dbReference type="KEGG" id="qsa:O6P43_027603"/>
<dbReference type="SUPFAM" id="SSF52200">
    <property type="entry name" value="Toll/Interleukin receptor TIR domain"/>
    <property type="match status" value="1"/>
</dbReference>
<organism evidence="6 7">
    <name type="scientific">Quillaja saponaria</name>
    <name type="common">Soap bark tree</name>
    <dbReference type="NCBI Taxonomy" id="32244"/>
    <lineage>
        <taxon>Eukaryota</taxon>
        <taxon>Viridiplantae</taxon>
        <taxon>Streptophyta</taxon>
        <taxon>Embryophyta</taxon>
        <taxon>Tracheophyta</taxon>
        <taxon>Spermatophyta</taxon>
        <taxon>Magnoliopsida</taxon>
        <taxon>eudicotyledons</taxon>
        <taxon>Gunneridae</taxon>
        <taxon>Pentapetalae</taxon>
        <taxon>rosids</taxon>
        <taxon>fabids</taxon>
        <taxon>Fabales</taxon>
        <taxon>Quillajaceae</taxon>
        <taxon>Quillaja</taxon>
    </lineage>
</organism>
<dbReference type="SUPFAM" id="SSF52540">
    <property type="entry name" value="P-loop containing nucleoside triphosphate hydrolases"/>
    <property type="match status" value="1"/>
</dbReference>
<dbReference type="Gene3D" id="3.40.50.300">
    <property type="entry name" value="P-loop containing nucleotide triphosphate hydrolases"/>
    <property type="match status" value="1"/>
</dbReference>
<protein>
    <submittedName>
        <fullName evidence="6">Disease resistance protein (TIR-NBS-LRR class)</fullName>
    </submittedName>
</protein>
<proteinExistence type="predicted"/>
<dbReference type="PROSITE" id="PS50104">
    <property type="entry name" value="TIR"/>
    <property type="match status" value="1"/>
</dbReference>
<dbReference type="PANTHER" id="PTHR11017:SF479">
    <property type="entry name" value="DISEASE RESISTANCE PROTEIN (TIR-NBS-LRR CLASS) FAMILY"/>
    <property type="match status" value="1"/>
</dbReference>
<dbReference type="FunFam" id="3.40.50.10140:FF:000007">
    <property type="entry name" value="Disease resistance protein (TIR-NBS-LRR class)"/>
    <property type="match status" value="1"/>
</dbReference>
<dbReference type="Pfam" id="PF23282">
    <property type="entry name" value="WHD_ROQ1"/>
    <property type="match status" value="1"/>
</dbReference>
<dbReference type="InterPro" id="IPR044974">
    <property type="entry name" value="Disease_R_plants"/>
</dbReference>
<dbReference type="Gene3D" id="1.10.8.430">
    <property type="entry name" value="Helical domain of apoptotic protease-activating factors"/>
    <property type="match status" value="1"/>
</dbReference>
<dbReference type="Pfam" id="PF00931">
    <property type="entry name" value="NB-ARC"/>
    <property type="match status" value="1"/>
</dbReference>
<dbReference type="SMART" id="SM00255">
    <property type="entry name" value="TIR"/>
    <property type="match status" value="1"/>
</dbReference>
<dbReference type="EMBL" id="JARAOO010000011">
    <property type="protein sequence ID" value="KAJ7951580.1"/>
    <property type="molecule type" value="Genomic_DNA"/>
</dbReference>
<dbReference type="InterPro" id="IPR027417">
    <property type="entry name" value="P-loop_NTPase"/>
</dbReference>
<sequence>MASSSSSSSPDQLPPKIEYDVFISFRGEDSRKNIVSYLLEALLRKKIQVYIDYKLEVGDEISQVLLKAIEKSKLSVVIFSERYAYSKWCLDELVKITECKKKLEIIPVFYHVDPSHVRNQTGIYADAFAKYNQDSKLTQRVQKWKDALTKAANQAGRHSINFSTEAKLTDTIVDDVLKKLDHERSNNNDLEGFVGISEHITHIESSLCLGSANVRFVGIWGMGGIGKTTIAEAVYKKHCSEYEGCCFLAHMRDESKNGRQHYLRDKLLSELLEEDIHISTPSVGSTFVGTRLQRKKVLIVLDDVESVEQLEYLVERYDCFGPESRVILTTRDKHVLSKAVDKGIGETYEVKELNSLEALHLFSLNAFQQSQPSVNYLELSDRVVNYGVPLALKVLGSFLHSKGKEEWKSELEKLKRIPNVKIHDVLRLSYDGLDRGDQYIFLDIACFFKGENKDRVKSLLDGYGFSSSIGISTLIDKSLITISSDYRVWMHDLIQEMGWEIVRQESYKMPGERSRLWDLEEVHHVLKNSVGTKAVECMSLDISKVQEIHLSPQAFTTMCNLRFLKFYSTDLRSNLYLPKGLQFLPNELRYLHWDAYPSKSLPSHFCPENLVELKMQHGLFEKLWNGVKNLVNLRNIDLCYSKHVTELPDFSEALILENLLHVPSSIEYLQNLRILNMGDCRRLRRLPSNIYLRSLRKLILSGCSSLEELSWNLENIEELNLKGAGIKQLPSTASLIQFFDKLTVLYLTNCKMLQCFPSNIHLISLKKTHSQRMLKS</sequence>
<accession>A0AAD7L6J0</accession>
<reference evidence="6" key="1">
    <citation type="journal article" date="2023" name="Science">
        <title>Elucidation of the pathway for biosynthesis of saponin adjuvants from the soapbark tree.</title>
        <authorList>
            <person name="Reed J."/>
            <person name="Orme A."/>
            <person name="El-Demerdash A."/>
            <person name="Owen C."/>
            <person name="Martin L.B.B."/>
            <person name="Misra R.C."/>
            <person name="Kikuchi S."/>
            <person name="Rejzek M."/>
            <person name="Martin A.C."/>
            <person name="Harkess A."/>
            <person name="Leebens-Mack J."/>
            <person name="Louveau T."/>
            <person name="Stephenson M.J."/>
            <person name="Osbourn A."/>
        </authorList>
    </citation>
    <scope>NUCLEOTIDE SEQUENCE</scope>
    <source>
        <strain evidence="6">S10</strain>
    </source>
</reference>
<dbReference type="InterPro" id="IPR035897">
    <property type="entry name" value="Toll_tir_struct_dom_sf"/>
</dbReference>